<dbReference type="InterPro" id="IPR043129">
    <property type="entry name" value="ATPase_NBD"/>
</dbReference>
<dbReference type="Proteomes" id="UP000009026">
    <property type="component" value="Chromosome"/>
</dbReference>
<keyword evidence="2 5" id="KW-0547">Nucleotide-binding</keyword>
<comment type="similarity">
    <text evidence="1 5">Belongs to the heat shock protein 70 family.</text>
</comment>
<keyword evidence="4" id="KW-0143">Chaperone</keyword>
<dbReference type="Gene3D" id="3.30.420.40">
    <property type="match status" value="2"/>
</dbReference>
<evidence type="ECO:0000256" key="5">
    <source>
        <dbReference type="RuleBase" id="RU003322"/>
    </source>
</evidence>
<dbReference type="eggNOG" id="COG0443">
    <property type="taxonomic scope" value="Bacteria"/>
</dbReference>
<dbReference type="Pfam" id="PF00012">
    <property type="entry name" value="HSP70"/>
    <property type="match status" value="1"/>
</dbReference>
<dbReference type="PANTHER" id="PTHR19375">
    <property type="entry name" value="HEAT SHOCK PROTEIN 70KDA"/>
    <property type="match status" value="1"/>
</dbReference>
<dbReference type="KEGG" id="mym:A176_001715"/>
<gene>
    <name evidence="6" type="ORF">A176_001715</name>
</gene>
<dbReference type="STRING" id="1297742.A176_001715"/>
<dbReference type="SUPFAM" id="SSF100920">
    <property type="entry name" value="Heat shock protein 70kD (HSP70), peptide-binding domain"/>
    <property type="match status" value="1"/>
</dbReference>
<dbReference type="PRINTS" id="PR00301">
    <property type="entry name" value="HEATSHOCK70"/>
</dbReference>
<evidence type="ECO:0000256" key="3">
    <source>
        <dbReference type="ARBA" id="ARBA00022840"/>
    </source>
</evidence>
<accession>A0A0H4WTB2</accession>
<dbReference type="InterPro" id="IPR029047">
    <property type="entry name" value="HSP70_peptide-bd_sf"/>
</dbReference>
<dbReference type="SUPFAM" id="SSF53067">
    <property type="entry name" value="Actin-like ATPase domain"/>
    <property type="match status" value="2"/>
</dbReference>
<reference evidence="6 7" key="1">
    <citation type="journal article" date="2016" name="PLoS ONE">
        <title>Complete Genome Sequence and Comparative Genomics of a Novel Myxobacterium Myxococcus hansupus.</title>
        <authorList>
            <person name="Sharma G."/>
            <person name="Narwani T."/>
            <person name="Subramanian S."/>
        </authorList>
    </citation>
    <scope>NUCLEOTIDE SEQUENCE [LARGE SCALE GENOMIC DNA]</scope>
    <source>
        <strain evidence="7">mixupus</strain>
    </source>
</reference>
<evidence type="ECO:0000313" key="7">
    <source>
        <dbReference type="Proteomes" id="UP000009026"/>
    </source>
</evidence>
<dbReference type="InterPro" id="IPR013126">
    <property type="entry name" value="Hsp_70_fam"/>
</dbReference>
<evidence type="ECO:0000313" key="6">
    <source>
        <dbReference type="EMBL" id="AKQ64803.1"/>
    </source>
</evidence>
<evidence type="ECO:0000256" key="1">
    <source>
        <dbReference type="ARBA" id="ARBA00007381"/>
    </source>
</evidence>
<name>A0A0H4WTB2_9BACT</name>
<organism evidence="6 7">
    <name type="scientific">Pseudomyxococcus hansupus</name>
    <dbReference type="NCBI Taxonomy" id="1297742"/>
    <lineage>
        <taxon>Bacteria</taxon>
        <taxon>Pseudomonadati</taxon>
        <taxon>Myxococcota</taxon>
        <taxon>Myxococcia</taxon>
        <taxon>Myxococcales</taxon>
        <taxon>Cystobacterineae</taxon>
        <taxon>Myxococcaceae</taxon>
        <taxon>Pseudomyxococcus</taxon>
    </lineage>
</organism>
<keyword evidence="3 5" id="KW-0067">ATP-binding</keyword>
<sequence>MMSTGSILGIDFGTTNTAAAFFDKAGKLRVVPVTDKSVTLPSVVWFHAADKAIVGHAARRQIIDDPRHTVFGAKRFLGRRFQSEYVTQHKDKYAFELVEAEDGYTAVTMYGKQTSLTEVAHLIIKQILTLANHAAGTPFRECVLTVPAHASSRQRAAVRHAAEQAGLQVRAIINEPTAAALYYANLRNPEQTVMVFDLGGGTFDATLLAVQNKVVKVLATGGDAFLGGANFDERIVEMLVDDFHQKHGINLRGNKVVMQRLVFAAESAKMALSQRDATVLRVPCIAQKDGGFIDFDYTLTRKRLEEMVFQLIERTASACDDVLERAQLKSEQIDELVLVGGQTRMPAIRERFSHFKRLSSDKEVHPELGVAVGAAILGRNLARGITGLADVVPMPISIMVPGGAQHEVIPANTPVPATKSVTLELPMIPGPLSIALFEALDTTTVDRELLGTVRVELDWRTTHKGPTTLELRMGQDFVLNAALVSSQGDRLPLAISDMRAPKRSA</sequence>
<protein>
    <submittedName>
        <fullName evidence="6">Chaperone protein DnaK</fullName>
    </submittedName>
</protein>
<dbReference type="AlphaFoldDB" id="A0A0H4WTB2"/>
<dbReference type="GO" id="GO:0140662">
    <property type="term" value="F:ATP-dependent protein folding chaperone"/>
    <property type="evidence" value="ECO:0007669"/>
    <property type="project" value="InterPro"/>
</dbReference>
<dbReference type="PATRIC" id="fig|1297742.4.peg.1735"/>
<dbReference type="PROSITE" id="PS00329">
    <property type="entry name" value="HSP70_2"/>
    <property type="match status" value="1"/>
</dbReference>
<dbReference type="FunFam" id="3.90.640.10:FF:000003">
    <property type="entry name" value="Molecular chaperone DnaK"/>
    <property type="match status" value="1"/>
</dbReference>
<evidence type="ECO:0000256" key="4">
    <source>
        <dbReference type="ARBA" id="ARBA00023186"/>
    </source>
</evidence>
<dbReference type="PROSITE" id="PS01036">
    <property type="entry name" value="HSP70_3"/>
    <property type="match status" value="1"/>
</dbReference>
<evidence type="ECO:0000256" key="2">
    <source>
        <dbReference type="ARBA" id="ARBA00022741"/>
    </source>
</evidence>
<dbReference type="GO" id="GO:0005524">
    <property type="term" value="F:ATP binding"/>
    <property type="evidence" value="ECO:0007669"/>
    <property type="project" value="UniProtKB-KW"/>
</dbReference>
<dbReference type="InterPro" id="IPR018181">
    <property type="entry name" value="Heat_shock_70_CS"/>
</dbReference>
<keyword evidence="7" id="KW-1185">Reference proteome</keyword>
<dbReference type="EMBL" id="CP012109">
    <property type="protein sequence ID" value="AKQ64803.1"/>
    <property type="molecule type" value="Genomic_DNA"/>
</dbReference>
<dbReference type="Gene3D" id="3.90.640.10">
    <property type="entry name" value="Actin, Chain A, domain 4"/>
    <property type="match status" value="1"/>
</dbReference>
<dbReference type="Gene3D" id="2.60.34.10">
    <property type="entry name" value="Substrate Binding Domain Of DNAk, Chain A, domain 1"/>
    <property type="match status" value="1"/>
</dbReference>
<proteinExistence type="inferred from homology"/>